<organism evidence="2 3">
    <name type="scientific">Streptomyces tamarix</name>
    <dbReference type="NCBI Taxonomy" id="3078565"/>
    <lineage>
        <taxon>Bacteria</taxon>
        <taxon>Bacillati</taxon>
        <taxon>Actinomycetota</taxon>
        <taxon>Actinomycetes</taxon>
        <taxon>Kitasatosporales</taxon>
        <taxon>Streptomycetaceae</taxon>
        <taxon>Streptomyces</taxon>
    </lineage>
</organism>
<proteinExistence type="predicted"/>
<protein>
    <recommendedName>
        <fullName evidence="4">Secreted protein</fullName>
    </recommendedName>
</protein>
<feature type="chain" id="PRO_5045213636" description="Secreted protein" evidence="1">
    <location>
        <begin position="29"/>
        <end position="137"/>
    </location>
</feature>
<evidence type="ECO:0008006" key="4">
    <source>
        <dbReference type="Google" id="ProtNLM"/>
    </source>
</evidence>
<feature type="signal peptide" evidence="1">
    <location>
        <begin position="1"/>
        <end position="28"/>
    </location>
</feature>
<keyword evidence="1" id="KW-0732">Signal</keyword>
<sequence>MRATRKARAVTALATLVLTGAVAGPAAASTGALLPHPGPEGLVWVGERVGDGGVASGGAWEGLPTVLTVACEGGDVRVVMESQGTEVAAFTVACPAGTAGVGSVAMDAGVVRSGSFFVSVDASTETVRWALTVTQPE</sequence>
<name>A0ABU3QJD1_9ACTN</name>
<evidence type="ECO:0000256" key="1">
    <source>
        <dbReference type="SAM" id="SignalP"/>
    </source>
</evidence>
<evidence type="ECO:0000313" key="2">
    <source>
        <dbReference type="EMBL" id="MDT9682831.1"/>
    </source>
</evidence>
<reference evidence="2 3" key="1">
    <citation type="submission" date="2023-09" db="EMBL/GenBank/DDBJ databases">
        <title>Streptomyces sp. nov.: A antagonism against Alternaria gaisen Producing Streptochlin, Isolated from Tamarix root soil.</title>
        <authorList>
            <person name="Chen Y."/>
        </authorList>
    </citation>
    <scope>NUCLEOTIDE SEQUENCE [LARGE SCALE GENOMIC DNA]</scope>
    <source>
        <strain evidence="2 3">TRM76323</strain>
    </source>
</reference>
<gene>
    <name evidence="2" type="ORF">RND61_12225</name>
</gene>
<keyword evidence="3" id="KW-1185">Reference proteome</keyword>
<evidence type="ECO:0000313" key="3">
    <source>
        <dbReference type="Proteomes" id="UP001250181"/>
    </source>
</evidence>
<dbReference type="Proteomes" id="UP001250181">
    <property type="component" value="Unassembled WGS sequence"/>
</dbReference>
<accession>A0ABU3QJD1</accession>
<comment type="caution">
    <text evidence="2">The sequence shown here is derived from an EMBL/GenBank/DDBJ whole genome shotgun (WGS) entry which is preliminary data.</text>
</comment>
<dbReference type="EMBL" id="JAWCTQ010000012">
    <property type="protein sequence ID" value="MDT9682831.1"/>
    <property type="molecule type" value="Genomic_DNA"/>
</dbReference>
<dbReference type="RefSeq" id="WP_315877911.1">
    <property type="nucleotide sequence ID" value="NZ_JAWCTQ010000012.1"/>
</dbReference>